<comment type="caution">
    <text evidence="2">The sequence shown here is derived from an EMBL/GenBank/DDBJ whole genome shotgun (WGS) entry which is preliminary data.</text>
</comment>
<dbReference type="Proteomes" id="UP000219788">
    <property type="component" value="Unassembled WGS sequence"/>
</dbReference>
<accession>A0A2A7U7W9</accession>
<dbReference type="NCBIfam" id="TIGR02743">
    <property type="entry name" value="TraW"/>
    <property type="match status" value="1"/>
</dbReference>
<reference evidence="3" key="1">
    <citation type="submission" date="2017-09" db="EMBL/GenBank/DDBJ databases">
        <title>FDA dAtabase for Regulatory Grade micrObial Sequences (FDA-ARGOS): Supporting development and validation of Infectious Disease Dx tests.</title>
        <authorList>
            <person name="Goldberg B."/>
            <person name="Campos J."/>
            <person name="Tallon L."/>
            <person name="Sadzewicz L."/>
            <person name="Ott S."/>
            <person name="Zhao X."/>
            <person name="Nagaraj S."/>
            <person name="Vavikolanu K."/>
            <person name="Aluvathingal J."/>
            <person name="Nadendla S."/>
            <person name="Geyer C."/>
            <person name="Sichtig H."/>
        </authorList>
    </citation>
    <scope>NUCLEOTIDE SEQUENCE [LARGE SCALE GENOMIC DNA]</scope>
    <source>
        <strain evidence="3">FDAARGOS_370</strain>
    </source>
</reference>
<evidence type="ECO:0000313" key="3">
    <source>
        <dbReference type="Proteomes" id="UP000219788"/>
    </source>
</evidence>
<name>A0A2A7U7W9_EDWTA</name>
<keyword evidence="1" id="KW-0732">Signal</keyword>
<organism evidence="2 3">
    <name type="scientific">Edwardsiella tarda</name>
    <dbReference type="NCBI Taxonomy" id="636"/>
    <lineage>
        <taxon>Bacteria</taxon>
        <taxon>Pseudomonadati</taxon>
        <taxon>Pseudomonadota</taxon>
        <taxon>Gammaproteobacteria</taxon>
        <taxon>Enterobacterales</taxon>
        <taxon>Hafniaceae</taxon>
        <taxon>Edwardsiella</taxon>
    </lineage>
</organism>
<dbReference type="NCBIfam" id="NF010298">
    <property type="entry name" value="PRK13738.1"/>
    <property type="match status" value="1"/>
</dbReference>
<sequence>MCRRWGWLSIGLAAQITWAADLGTWGDLYPVSEPDMLTLITQRLEQLQQSGAWDKEMRAFKERVVKHSQRPTPVEGITTATHYTSRYFDPSVQLAEDIRDDQGRIFARRGEVINPLKTVPFMQTLYFIDADSPAQIAWMKRQKPTTLLSKIILVKGNIPDASAALDSRIYFDQNGALCQRLGISSVPARVTPTPSGLRLHIETFPPEESNQ</sequence>
<dbReference type="AlphaFoldDB" id="A0A2A7U7W9"/>
<dbReference type="RefSeq" id="WP_098142449.1">
    <property type="nucleotide sequence ID" value="NZ_PDDV01000001.1"/>
</dbReference>
<feature type="signal peptide" evidence="1">
    <location>
        <begin position="1"/>
        <end position="19"/>
    </location>
</feature>
<dbReference type="InterPro" id="IPR014114">
    <property type="entry name" value="TraW"/>
</dbReference>
<evidence type="ECO:0000313" key="2">
    <source>
        <dbReference type="EMBL" id="PEH74465.1"/>
    </source>
</evidence>
<gene>
    <name evidence="2" type="primary">traW</name>
    <name evidence="2" type="ORF">CRM76_00270</name>
</gene>
<evidence type="ECO:0000256" key="1">
    <source>
        <dbReference type="SAM" id="SignalP"/>
    </source>
</evidence>
<dbReference type="OrthoDB" id="6625590at2"/>
<feature type="chain" id="PRO_5012473291" evidence="1">
    <location>
        <begin position="20"/>
        <end position="211"/>
    </location>
</feature>
<dbReference type="EMBL" id="PDDV01000001">
    <property type="protein sequence ID" value="PEH74465.1"/>
    <property type="molecule type" value="Genomic_DNA"/>
</dbReference>
<protein>
    <submittedName>
        <fullName evidence="2">Type-F conjugative transfer system protein TraW</fullName>
    </submittedName>
</protein>
<proteinExistence type="predicted"/>